<organism evidence="3 4">
    <name type="scientific">Streptomyces poriferorum</name>
    <dbReference type="NCBI Taxonomy" id="2798799"/>
    <lineage>
        <taxon>Bacteria</taxon>
        <taxon>Bacillati</taxon>
        <taxon>Actinomycetota</taxon>
        <taxon>Actinomycetes</taxon>
        <taxon>Kitasatosporales</taxon>
        <taxon>Streptomycetaceae</taxon>
        <taxon>Streptomyces</taxon>
    </lineage>
</organism>
<feature type="domain" description="GP-PDE" evidence="2">
    <location>
        <begin position="74"/>
        <end position="327"/>
    </location>
</feature>
<reference evidence="3 4" key="1">
    <citation type="submission" date="2023-03" db="EMBL/GenBank/DDBJ databases">
        <title>Isolation and description of six Streptomyces strains from soil environments, able to metabolize different microbial glucans.</title>
        <authorList>
            <person name="Widen T."/>
            <person name="Larsbrink J."/>
        </authorList>
    </citation>
    <scope>NUCLEOTIDE SEQUENCE [LARGE SCALE GENOMIC DNA]</scope>
    <source>
        <strain evidence="3 4">Alt2</strain>
    </source>
</reference>
<dbReference type="Proteomes" id="UP001235744">
    <property type="component" value="Chromosome"/>
</dbReference>
<dbReference type="PANTHER" id="PTHR46211">
    <property type="entry name" value="GLYCEROPHOSPHORYL DIESTER PHOSPHODIESTERASE"/>
    <property type="match status" value="1"/>
</dbReference>
<dbReference type="EMBL" id="CP120988">
    <property type="protein sequence ID" value="WLQ59645.1"/>
    <property type="molecule type" value="Genomic_DNA"/>
</dbReference>
<evidence type="ECO:0000313" key="3">
    <source>
        <dbReference type="EMBL" id="WLQ59645.1"/>
    </source>
</evidence>
<dbReference type="InterPro" id="IPR017946">
    <property type="entry name" value="PLC-like_Pdiesterase_TIM-brl"/>
</dbReference>
<dbReference type="PANTHER" id="PTHR46211:SF1">
    <property type="entry name" value="GLYCEROPHOSPHODIESTER PHOSPHODIESTERASE, CYTOPLASMIC"/>
    <property type="match status" value="1"/>
</dbReference>
<keyword evidence="4" id="KW-1185">Reference proteome</keyword>
<evidence type="ECO:0000256" key="1">
    <source>
        <dbReference type="SAM" id="SignalP"/>
    </source>
</evidence>
<gene>
    <name evidence="3" type="ORF">P8A19_31345</name>
</gene>
<feature type="chain" id="PRO_5045976830" evidence="1">
    <location>
        <begin position="30"/>
        <end position="328"/>
    </location>
</feature>
<dbReference type="SUPFAM" id="SSF51695">
    <property type="entry name" value="PLC-like phosphodiesterases"/>
    <property type="match status" value="1"/>
</dbReference>
<dbReference type="InterPro" id="IPR030395">
    <property type="entry name" value="GP_PDE_dom"/>
</dbReference>
<evidence type="ECO:0000313" key="4">
    <source>
        <dbReference type="Proteomes" id="UP001235744"/>
    </source>
</evidence>
<dbReference type="RefSeq" id="WP_306069728.1">
    <property type="nucleotide sequence ID" value="NZ_CP120988.1"/>
</dbReference>
<name>A0ABY9IVZ6_9ACTN</name>
<protein>
    <submittedName>
        <fullName evidence="3">Glycerophosphodiester phosphodiesterase family protein</fullName>
    </submittedName>
</protein>
<proteinExistence type="predicted"/>
<evidence type="ECO:0000259" key="2">
    <source>
        <dbReference type="PROSITE" id="PS51704"/>
    </source>
</evidence>
<dbReference type="Pfam" id="PF03009">
    <property type="entry name" value="GDPD"/>
    <property type="match status" value="1"/>
</dbReference>
<accession>A0ABY9IVZ6</accession>
<dbReference type="PROSITE" id="PS51704">
    <property type="entry name" value="GP_PDE"/>
    <property type="match status" value="1"/>
</dbReference>
<dbReference type="Gene3D" id="3.20.20.190">
    <property type="entry name" value="Phosphatidylinositol (PI) phosphodiesterase"/>
    <property type="match status" value="1"/>
</dbReference>
<keyword evidence="1" id="KW-0732">Signal</keyword>
<feature type="signal peptide" evidence="1">
    <location>
        <begin position="1"/>
        <end position="29"/>
    </location>
</feature>
<sequence length="328" mass="34503">MNAGTATASAAAVALLGAGALLLSSTAAGTPGTDVTPAGRTTSVAHTVAAPSATAVGTGVRTPADVARGRTDAPIVIAHRGASAYAPENTLAAVDKADVLGFDWVENDVQLTRDGVLVVIHDTSLKRTTDAEEVFPDRAPWAVKDFTAAEIARLDAGSWFGPLYAGARVPTLRQYLHRIGRNGQNLLLEIKSPETYPGIEQATLRVLHQEGWLDHEHVRGRLVIQSFGAGSVRKVHEQRPDVVTGFLGTPAVADLPSYAQFTDQINPAYTSVSGEYVAAVHALKGPHDKRLEVSAWTVNDAEHALQVAGYGVDGIITNTPDVVREATG</sequence>